<dbReference type="InterPro" id="IPR036047">
    <property type="entry name" value="F-box-like_dom_sf"/>
</dbReference>
<reference evidence="2 3" key="1">
    <citation type="submission" date="2020-09" db="EMBL/GenBank/DDBJ databases">
        <title>De no assembly of potato wild relative species, Solanum commersonii.</title>
        <authorList>
            <person name="Cho K."/>
        </authorList>
    </citation>
    <scope>NUCLEOTIDE SEQUENCE [LARGE SCALE GENOMIC DNA]</scope>
    <source>
        <strain evidence="2">LZ3.2</strain>
        <tissue evidence="2">Leaf</tissue>
    </source>
</reference>
<dbReference type="Pfam" id="PF03478">
    <property type="entry name" value="Beta-prop_KIB1-4"/>
    <property type="match status" value="2"/>
</dbReference>
<proteinExistence type="predicted"/>
<accession>A0A9J5Y0I8</accession>
<dbReference type="Pfam" id="PF00646">
    <property type="entry name" value="F-box"/>
    <property type="match status" value="2"/>
</dbReference>
<evidence type="ECO:0000259" key="1">
    <source>
        <dbReference type="SMART" id="SM00256"/>
    </source>
</evidence>
<dbReference type="PANTHER" id="PTHR44259:SF52">
    <property type="entry name" value="UBIQUITIN-PROTEIN LIGASE"/>
    <property type="match status" value="1"/>
</dbReference>
<name>A0A9J5Y0I8_SOLCO</name>
<dbReference type="InterPro" id="IPR001810">
    <property type="entry name" value="F-box_dom"/>
</dbReference>
<dbReference type="AlphaFoldDB" id="A0A9J5Y0I8"/>
<gene>
    <name evidence="2" type="ORF">H5410_043538</name>
</gene>
<comment type="caution">
    <text evidence="2">The sequence shown here is derived from an EMBL/GenBank/DDBJ whole genome shotgun (WGS) entry which is preliminary data.</text>
</comment>
<organism evidence="2 3">
    <name type="scientific">Solanum commersonii</name>
    <name type="common">Commerson's wild potato</name>
    <name type="synonym">Commerson's nightshade</name>
    <dbReference type="NCBI Taxonomy" id="4109"/>
    <lineage>
        <taxon>Eukaryota</taxon>
        <taxon>Viridiplantae</taxon>
        <taxon>Streptophyta</taxon>
        <taxon>Embryophyta</taxon>
        <taxon>Tracheophyta</taxon>
        <taxon>Spermatophyta</taxon>
        <taxon>Magnoliopsida</taxon>
        <taxon>eudicotyledons</taxon>
        <taxon>Gunneridae</taxon>
        <taxon>Pentapetalae</taxon>
        <taxon>asterids</taxon>
        <taxon>lamiids</taxon>
        <taxon>Solanales</taxon>
        <taxon>Solanaceae</taxon>
        <taxon>Solanoideae</taxon>
        <taxon>Solaneae</taxon>
        <taxon>Solanum</taxon>
    </lineage>
</organism>
<dbReference type="InterPro" id="IPR050942">
    <property type="entry name" value="F-box_BR-signaling"/>
</dbReference>
<dbReference type="SMART" id="SM00256">
    <property type="entry name" value="FBOX"/>
    <property type="match status" value="2"/>
</dbReference>
<evidence type="ECO:0000313" key="3">
    <source>
        <dbReference type="Proteomes" id="UP000824120"/>
    </source>
</evidence>
<keyword evidence="3" id="KW-1185">Reference proteome</keyword>
<protein>
    <recommendedName>
        <fullName evidence="1">F-box domain-containing protein</fullName>
    </recommendedName>
</protein>
<dbReference type="PANTHER" id="PTHR44259">
    <property type="entry name" value="OS07G0183000 PROTEIN-RELATED"/>
    <property type="match status" value="1"/>
</dbReference>
<evidence type="ECO:0000313" key="2">
    <source>
        <dbReference type="EMBL" id="KAG5593024.1"/>
    </source>
</evidence>
<dbReference type="Gene3D" id="1.20.1280.50">
    <property type="match status" value="2"/>
</dbReference>
<dbReference type="SUPFAM" id="SSF81383">
    <property type="entry name" value="F-box domain"/>
    <property type="match status" value="2"/>
</dbReference>
<feature type="domain" description="F-box" evidence="1">
    <location>
        <begin position="11"/>
        <end position="52"/>
    </location>
</feature>
<sequence length="653" mass="75123">MEKHTVNWSELPYDILVTIANRVTCIDDFVVFGAVCKSWGTAATKENFDFSSPQAPLLMLAANKDDDYREFYSLSKKKVSRRVFLPEAKGRECFSTQGWFCTVEYKGRVIRDMKLLHPFSRAQIQLPSHTSLLEYSESKDVIIIRKVVLSANPSFTSDYVVMIAYPYRHKSYLAFWRPGDLHWTKIDIDRCGLFRDIHYFKGQFYMITCDGVWVIDNLEPRVLLWITINYERNTHSKHLYLVEVSGALLLVAQFFESNNIEYDFQVWELDLIEGEAKEIEVLGDRAIFLWCNASTVIDTSKFIGVKPNHIYYSSNWIDLLFPHKSVALKYTRAYNVEDGKITSVHIDSPVSPIYLSTWVTPSKGTVNWSELPYEVLVTIASRVTCIDDFVVFGAVCKSWGTAATKENFDFSSPQVPLLMLAADEGNDYREFYSISKKESFTEIGYKGTKEMKLLQPFSRAQIQLPPRTSLIEYSEDESLDLICHSGNLEIFTRPKLILKDVVRSMISNTSTDSFMCSLMTEFGLLIIMINPACFSRKNSNYETTYCPYYTRYYLVEGSGALLIVKQFCENGKVVRHIAGEYEFQVKILGDRALFLGCTASTSIDPSRFVGVKPNHIYFTNGRELRLNKHSGKYMRAYNFEDGKTTFFNHNTHF</sequence>
<feature type="domain" description="F-box" evidence="1">
    <location>
        <begin position="371"/>
        <end position="412"/>
    </location>
</feature>
<dbReference type="OrthoDB" id="642536at2759"/>
<dbReference type="InterPro" id="IPR005174">
    <property type="entry name" value="KIB1-4_b-propeller"/>
</dbReference>
<dbReference type="EMBL" id="JACXVP010000008">
    <property type="protein sequence ID" value="KAG5593024.1"/>
    <property type="molecule type" value="Genomic_DNA"/>
</dbReference>
<dbReference type="Proteomes" id="UP000824120">
    <property type="component" value="Chromosome 8"/>
</dbReference>